<comment type="caution">
    <text evidence="2">The sequence shown here is derived from an EMBL/GenBank/DDBJ whole genome shotgun (WGS) entry which is preliminary data.</text>
</comment>
<keyword evidence="1" id="KW-0812">Transmembrane</keyword>
<organism evidence="2 3">
    <name type="scientific">Microvirga lupini</name>
    <dbReference type="NCBI Taxonomy" id="420324"/>
    <lineage>
        <taxon>Bacteria</taxon>
        <taxon>Pseudomonadati</taxon>
        <taxon>Pseudomonadota</taxon>
        <taxon>Alphaproteobacteria</taxon>
        <taxon>Hyphomicrobiales</taxon>
        <taxon>Methylobacteriaceae</taxon>
        <taxon>Microvirga</taxon>
    </lineage>
</organism>
<reference evidence="2 3" key="1">
    <citation type="submission" date="2020-08" db="EMBL/GenBank/DDBJ databases">
        <title>The Agave Microbiome: Exploring the role of microbial communities in plant adaptations to desert environments.</title>
        <authorList>
            <person name="Partida-Martinez L.P."/>
        </authorList>
    </citation>
    <scope>NUCLEOTIDE SEQUENCE [LARGE SCALE GENOMIC DNA]</scope>
    <source>
        <strain evidence="2 3">AT3.9</strain>
    </source>
</reference>
<evidence type="ECO:0000313" key="3">
    <source>
        <dbReference type="Proteomes" id="UP000532010"/>
    </source>
</evidence>
<gene>
    <name evidence="2" type="ORF">FHR70_000712</name>
</gene>
<sequence>MNYLIAFLVVVIGQVVMHLIFPDSPVSRMDVVFGAFFGLLMLWGVTWARAKP</sequence>
<keyword evidence="3" id="KW-1185">Reference proteome</keyword>
<protein>
    <submittedName>
        <fullName evidence="2">Uncharacterized protein</fullName>
    </submittedName>
</protein>
<feature type="transmembrane region" description="Helical" evidence="1">
    <location>
        <begin position="32"/>
        <end position="50"/>
    </location>
</feature>
<evidence type="ECO:0000313" key="2">
    <source>
        <dbReference type="EMBL" id="MBB3017672.1"/>
    </source>
</evidence>
<keyword evidence="1" id="KW-1133">Transmembrane helix</keyword>
<name>A0A7W4VJC4_9HYPH</name>
<dbReference type="AlphaFoldDB" id="A0A7W4VJC4"/>
<dbReference type="Proteomes" id="UP000532010">
    <property type="component" value="Unassembled WGS sequence"/>
</dbReference>
<accession>A0A7W4VJC4</accession>
<evidence type="ECO:0000256" key="1">
    <source>
        <dbReference type="SAM" id="Phobius"/>
    </source>
</evidence>
<dbReference type="EMBL" id="JACHWB010000001">
    <property type="protein sequence ID" value="MBB3017672.1"/>
    <property type="molecule type" value="Genomic_DNA"/>
</dbReference>
<keyword evidence="1" id="KW-0472">Membrane</keyword>
<proteinExistence type="predicted"/>
<dbReference type="RefSeq" id="WP_183447156.1">
    <property type="nucleotide sequence ID" value="NZ_JACHWB010000001.1"/>
</dbReference>